<keyword evidence="2" id="KW-1133">Transmembrane helix</keyword>
<accession>A0A0B2VKD0</accession>
<protein>
    <submittedName>
        <fullName evidence="3">Uncharacterized protein</fullName>
    </submittedName>
</protein>
<reference evidence="3 4" key="1">
    <citation type="submission" date="2014-11" db="EMBL/GenBank/DDBJ databases">
        <title>Genetic blueprint of the zoonotic pathogen Toxocara canis.</title>
        <authorList>
            <person name="Zhu X.-Q."/>
            <person name="Korhonen P.K."/>
            <person name="Cai H."/>
            <person name="Young N.D."/>
            <person name="Nejsum P."/>
            <person name="von Samson-Himmelstjerna G."/>
            <person name="Boag P.R."/>
            <person name="Tan P."/>
            <person name="Li Q."/>
            <person name="Min J."/>
            <person name="Yang Y."/>
            <person name="Wang X."/>
            <person name="Fang X."/>
            <person name="Hall R.S."/>
            <person name="Hofmann A."/>
            <person name="Sternberg P.W."/>
            <person name="Jex A.R."/>
            <person name="Gasser R.B."/>
        </authorList>
    </citation>
    <scope>NUCLEOTIDE SEQUENCE [LARGE SCALE GENOMIC DNA]</scope>
    <source>
        <strain evidence="3">PN_DK_2014</strain>
    </source>
</reference>
<keyword evidence="2" id="KW-0472">Membrane</keyword>
<dbReference type="Proteomes" id="UP000031036">
    <property type="component" value="Unassembled WGS sequence"/>
</dbReference>
<evidence type="ECO:0000313" key="4">
    <source>
        <dbReference type="Proteomes" id="UP000031036"/>
    </source>
</evidence>
<proteinExistence type="predicted"/>
<feature type="compositionally biased region" description="Low complexity" evidence="1">
    <location>
        <begin position="123"/>
        <end position="162"/>
    </location>
</feature>
<feature type="transmembrane region" description="Helical" evidence="2">
    <location>
        <begin position="194"/>
        <end position="219"/>
    </location>
</feature>
<gene>
    <name evidence="3" type="ORF">Tcan_03364</name>
</gene>
<name>A0A0B2VKD0_TOXCA</name>
<evidence type="ECO:0000256" key="2">
    <source>
        <dbReference type="SAM" id="Phobius"/>
    </source>
</evidence>
<sequence length="225" mass="24154">MQASPPAAEILTIHPVTGETRNRSVSTPEATEEASTLLPSRTLNAHLLITSTAKKPTTKKPTTIRETDIQLTSLFFKKSSTPAVTARLPSGQGTVIEASITNRTYAGTSDNREKFITDPLRASSGHSTMMTSSSPSQSITRPTSGQRGFTSTTGDYSTTATTMQPSMSADRNGNFTSTKGSLSTEMNEDIWGKIIVFLVDLGQVMTVVIITCTLIAVLLKFLDVF</sequence>
<evidence type="ECO:0000313" key="3">
    <source>
        <dbReference type="EMBL" id="KHN83956.1"/>
    </source>
</evidence>
<feature type="region of interest" description="Disordered" evidence="1">
    <location>
        <begin position="1"/>
        <end position="30"/>
    </location>
</feature>
<feature type="compositionally biased region" description="Polar residues" evidence="1">
    <location>
        <begin position="163"/>
        <end position="180"/>
    </location>
</feature>
<keyword evidence="4" id="KW-1185">Reference proteome</keyword>
<evidence type="ECO:0000256" key="1">
    <source>
        <dbReference type="SAM" id="MobiDB-lite"/>
    </source>
</evidence>
<comment type="caution">
    <text evidence="3">The sequence shown here is derived from an EMBL/GenBank/DDBJ whole genome shotgun (WGS) entry which is preliminary data.</text>
</comment>
<dbReference type="AlphaFoldDB" id="A0A0B2VKD0"/>
<keyword evidence="2" id="KW-0812">Transmembrane</keyword>
<feature type="region of interest" description="Disordered" evidence="1">
    <location>
        <begin position="122"/>
        <end position="180"/>
    </location>
</feature>
<dbReference type="EMBL" id="JPKZ01001101">
    <property type="protein sequence ID" value="KHN83956.1"/>
    <property type="molecule type" value="Genomic_DNA"/>
</dbReference>
<organism evidence="3 4">
    <name type="scientific">Toxocara canis</name>
    <name type="common">Canine roundworm</name>
    <dbReference type="NCBI Taxonomy" id="6265"/>
    <lineage>
        <taxon>Eukaryota</taxon>
        <taxon>Metazoa</taxon>
        <taxon>Ecdysozoa</taxon>
        <taxon>Nematoda</taxon>
        <taxon>Chromadorea</taxon>
        <taxon>Rhabditida</taxon>
        <taxon>Spirurina</taxon>
        <taxon>Ascaridomorpha</taxon>
        <taxon>Ascaridoidea</taxon>
        <taxon>Toxocaridae</taxon>
        <taxon>Toxocara</taxon>
    </lineage>
</organism>